<evidence type="ECO:0000313" key="14">
    <source>
        <dbReference type="EMBL" id="EXV00419.1"/>
    </source>
</evidence>
<keyword evidence="10 13" id="KW-0503">Monooxygenase</keyword>
<evidence type="ECO:0000256" key="8">
    <source>
        <dbReference type="ARBA" id="ARBA00023002"/>
    </source>
</evidence>
<dbReference type="OrthoDB" id="1470350at2759"/>
<evidence type="ECO:0000256" key="5">
    <source>
        <dbReference type="ARBA" id="ARBA00022692"/>
    </source>
</evidence>
<comment type="caution">
    <text evidence="14">The sequence shown here is derived from an EMBL/GenBank/DDBJ whole genome shotgun (WGS) entry which is preliminary data.</text>
</comment>
<dbReference type="CDD" id="cd11063">
    <property type="entry name" value="CYP52"/>
    <property type="match status" value="1"/>
</dbReference>
<sequence length="525" mass="59530">MQVTVLVGIALGAAVVVMLINAVQTRQRHRAMAKKLGCKPPIQAPSTEPSGIVAMYRGAKASKEKRFPQFVQEQFEKLNEREGRQVGTTSLVTPFFKKIIFTSDPQNIQAMLALKFKDFGLGVNRTDNFRPLLGNGIFAANGKQWEHSRALLRPQFVRSQVSDLDLEEAHVQNMMTVLNRHLGSDGWTGTVDLQVLFFRLTLDSATEFLFGESVNSQLDQQTDITNSGKDDDSFAYAFDRSQYILAIAARLGHNYWLMHTPEFHRMVERVHKFVDYFVQKAMSNRPGEKQQASSDHYVFLHALAEQTQDPAELRSQLLNILLAGRDTTASLLGWFFHTLADKRYEPIYKRLRQIVVDEFGTYDSPRDISFERMKSCQYLQWCINEALRLYPVVPMNVRTALTDTTLPTGGGDDGRSPIFVPKGTDVGYSVFIMHRRKDLWGDDCEVFKPERWESRKPGWDYLPFNGGPRICIGQQFALTEIAYVLVRMLQRIDVLDGSAAGPVKHGLTLTNCPADGVKLRLHFAE</sequence>
<dbReference type="eggNOG" id="KOG0157">
    <property type="taxonomic scope" value="Eukaryota"/>
</dbReference>
<dbReference type="Proteomes" id="UP000030151">
    <property type="component" value="Unassembled WGS sequence"/>
</dbReference>
<proteinExistence type="inferred from homology"/>
<dbReference type="GO" id="GO:0020037">
    <property type="term" value="F:heme binding"/>
    <property type="evidence" value="ECO:0007669"/>
    <property type="project" value="InterPro"/>
</dbReference>
<comment type="cofactor">
    <cofactor evidence="1 12">
        <name>heme</name>
        <dbReference type="ChEBI" id="CHEBI:30413"/>
    </cofactor>
</comment>
<dbReference type="PRINTS" id="PR00464">
    <property type="entry name" value="EP450II"/>
</dbReference>
<evidence type="ECO:0000256" key="1">
    <source>
        <dbReference type="ARBA" id="ARBA00001971"/>
    </source>
</evidence>
<keyword evidence="9 12" id="KW-0408">Iron</keyword>
<dbReference type="GO" id="GO:0016712">
    <property type="term" value="F:oxidoreductase activity, acting on paired donors, with incorporation or reduction of molecular oxygen, reduced flavin or flavoprotein as one donor, and incorporation of one atom of oxygen"/>
    <property type="evidence" value="ECO:0007669"/>
    <property type="project" value="InterPro"/>
</dbReference>
<comment type="subcellular location">
    <subcellularLocation>
        <location evidence="2">Membrane</location>
        <topology evidence="2">Single-pass membrane protein</topology>
    </subcellularLocation>
</comment>
<evidence type="ECO:0000256" key="7">
    <source>
        <dbReference type="ARBA" id="ARBA00022989"/>
    </source>
</evidence>
<dbReference type="PROSITE" id="PS00086">
    <property type="entry name" value="CYTOCHROME_P450"/>
    <property type="match status" value="1"/>
</dbReference>
<dbReference type="InterPro" id="IPR001128">
    <property type="entry name" value="Cyt_P450"/>
</dbReference>
<dbReference type="GO" id="GO:0005506">
    <property type="term" value="F:iron ion binding"/>
    <property type="evidence" value="ECO:0007669"/>
    <property type="project" value="InterPro"/>
</dbReference>
<reference evidence="14 15" key="1">
    <citation type="submission" date="2014-02" db="EMBL/GenBank/DDBJ databases">
        <title>The genome sequence of the entomopathogenic fungus Metarhizium robertsii ARSEF 2575.</title>
        <authorList>
            <person name="Giuliano Garisto Donzelli B."/>
            <person name="Roe B.A."/>
            <person name="Macmil S.L."/>
            <person name="Krasnoff S.B."/>
            <person name="Gibson D.M."/>
        </authorList>
    </citation>
    <scope>NUCLEOTIDE SEQUENCE [LARGE SCALE GENOMIC DNA]</scope>
    <source>
        <strain evidence="14 15">ARSEF 2575</strain>
    </source>
</reference>
<dbReference type="InterPro" id="IPR002402">
    <property type="entry name" value="Cyt_P450_E_grp-II"/>
</dbReference>
<dbReference type="AlphaFoldDB" id="A0A014N3L7"/>
<dbReference type="PRINTS" id="PR01239">
    <property type="entry name" value="EP450IICYP52"/>
</dbReference>
<comment type="similarity">
    <text evidence="3 13">Belongs to the cytochrome P450 family.</text>
</comment>
<feature type="binding site" description="axial binding residue" evidence="12">
    <location>
        <position position="471"/>
    </location>
    <ligand>
        <name>heme</name>
        <dbReference type="ChEBI" id="CHEBI:30413"/>
    </ligand>
    <ligandPart>
        <name>Fe</name>
        <dbReference type="ChEBI" id="CHEBI:18248"/>
    </ligandPart>
</feature>
<dbReference type="PRINTS" id="PR00385">
    <property type="entry name" value="P450"/>
</dbReference>
<evidence type="ECO:0000256" key="10">
    <source>
        <dbReference type="ARBA" id="ARBA00023033"/>
    </source>
</evidence>
<dbReference type="InterPro" id="IPR017972">
    <property type="entry name" value="Cyt_P450_CS"/>
</dbReference>
<gene>
    <name evidence="14" type="ORF">X797_006479</name>
</gene>
<dbReference type="PANTHER" id="PTHR24287">
    <property type="entry name" value="P450, PUTATIVE (EUROFUNG)-RELATED"/>
    <property type="match status" value="1"/>
</dbReference>
<evidence type="ECO:0000256" key="3">
    <source>
        <dbReference type="ARBA" id="ARBA00010617"/>
    </source>
</evidence>
<dbReference type="HOGENOM" id="CLU_001570_27_0_1"/>
<evidence type="ECO:0000256" key="11">
    <source>
        <dbReference type="ARBA" id="ARBA00023136"/>
    </source>
</evidence>
<name>A0A014N3L7_9HYPO</name>
<evidence type="ECO:0000256" key="9">
    <source>
        <dbReference type="ARBA" id="ARBA00023004"/>
    </source>
</evidence>
<evidence type="ECO:0000256" key="6">
    <source>
        <dbReference type="ARBA" id="ARBA00022723"/>
    </source>
</evidence>
<keyword evidence="5" id="KW-0812">Transmembrane</keyword>
<evidence type="ECO:0000256" key="13">
    <source>
        <dbReference type="RuleBase" id="RU000461"/>
    </source>
</evidence>
<dbReference type="Pfam" id="PF00067">
    <property type="entry name" value="p450"/>
    <property type="match status" value="1"/>
</dbReference>
<organism evidence="14 15">
    <name type="scientific">Metarhizium robertsii</name>
    <dbReference type="NCBI Taxonomy" id="568076"/>
    <lineage>
        <taxon>Eukaryota</taxon>
        <taxon>Fungi</taxon>
        <taxon>Dikarya</taxon>
        <taxon>Ascomycota</taxon>
        <taxon>Pezizomycotina</taxon>
        <taxon>Sordariomycetes</taxon>
        <taxon>Hypocreomycetidae</taxon>
        <taxon>Hypocreales</taxon>
        <taxon>Clavicipitaceae</taxon>
        <taxon>Metarhizium</taxon>
    </lineage>
</organism>
<dbReference type="EMBL" id="JELW01000013">
    <property type="protein sequence ID" value="EXV00419.1"/>
    <property type="molecule type" value="Genomic_DNA"/>
</dbReference>
<dbReference type="InterPro" id="IPR002974">
    <property type="entry name" value="Cyt_P450_E_CYP52_ascomycetes"/>
</dbReference>
<evidence type="ECO:0000256" key="4">
    <source>
        <dbReference type="ARBA" id="ARBA00022617"/>
    </source>
</evidence>
<dbReference type="GO" id="GO:0016020">
    <property type="term" value="C:membrane"/>
    <property type="evidence" value="ECO:0007669"/>
    <property type="project" value="UniProtKB-SubCell"/>
</dbReference>
<dbReference type="InterPro" id="IPR047146">
    <property type="entry name" value="Cyt_P450_E_CYP52_fungi"/>
</dbReference>
<evidence type="ECO:0000256" key="2">
    <source>
        <dbReference type="ARBA" id="ARBA00004167"/>
    </source>
</evidence>
<keyword evidence="6 12" id="KW-0479">Metal-binding</keyword>
<evidence type="ECO:0000256" key="12">
    <source>
        <dbReference type="PIRSR" id="PIRSR602402-1"/>
    </source>
</evidence>
<dbReference type="SUPFAM" id="SSF48264">
    <property type="entry name" value="Cytochrome P450"/>
    <property type="match status" value="1"/>
</dbReference>
<dbReference type="InterPro" id="IPR036396">
    <property type="entry name" value="Cyt_P450_sf"/>
</dbReference>
<keyword evidence="4 12" id="KW-0349">Heme</keyword>
<dbReference type="PANTHER" id="PTHR24287:SF1">
    <property type="entry name" value="P450, PUTATIVE (EUROFUNG)-RELATED"/>
    <property type="match status" value="1"/>
</dbReference>
<keyword evidence="11" id="KW-0472">Membrane</keyword>
<accession>A0A014N3L7</accession>
<protein>
    <submittedName>
        <fullName evidence="14">Cytochrome P450</fullName>
    </submittedName>
</protein>
<dbReference type="Gene3D" id="1.10.630.10">
    <property type="entry name" value="Cytochrome P450"/>
    <property type="match status" value="1"/>
</dbReference>
<evidence type="ECO:0000313" key="15">
    <source>
        <dbReference type="Proteomes" id="UP000030151"/>
    </source>
</evidence>
<keyword evidence="7" id="KW-1133">Transmembrane helix</keyword>
<keyword evidence="8 13" id="KW-0560">Oxidoreductase</keyword>